<evidence type="ECO:0000256" key="1">
    <source>
        <dbReference type="ARBA" id="ARBA00004651"/>
    </source>
</evidence>
<dbReference type="InterPro" id="IPR020846">
    <property type="entry name" value="MFS_dom"/>
</dbReference>
<evidence type="ECO:0000256" key="5">
    <source>
        <dbReference type="ARBA" id="ARBA00022989"/>
    </source>
</evidence>
<dbReference type="InterPro" id="IPR011701">
    <property type="entry name" value="MFS"/>
</dbReference>
<proteinExistence type="predicted"/>
<accession>A0AAU2VME0</accession>
<feature type="domain" description="Major facilitator superfamily (MFS) profile" evidence="10">
    <location>
        <begin position="17"/>
        <end position="499"/>
    </location>
</feature>
<dbReference type="GO" id="GO:0005886">
    <property type="term" value="C:plasma membrane"/>
    <property type="evidence" value="ECO:0007669"/>
    <property type="project" value="UniProtKB-SubCell"/>
</dbReference>
<feature type="transmembrane region" description="Helical" evidence="9">
    <location>
        <begin position="270"/>
        <end position="294"/>
    </location>
</feature>
<evidence type="ECO:0000256" key="8">
    <source>
        <dbReference type="SAM" id="MobiDB-lite"/>
    </source>
</evidence>
<name>A0AAU2VME0_9ACTN</name>
<dbReference type="EMBL" id="CP108313">
    <property type="protein sequence ID" value="WTW68654.1"/>
    <property type="molecule type" value="Genomic_DNA"/>
</dbReference>
<dbReference type="InterPro" id="IPR036259">
    <property type="entry name" value="MFS_trans_sf"/>
</dbReference>
<feature type="transmembrane region" description="Helical" evidence="9">
    <location>
        <begin position="407"/>
        <end position="425"/>
    </location>
</feature>
<keyword evidence="2" id="KW-0813">Transport</keyword>
<feature type="transmembrane region" description="Helical" evidence="9">
    <location>
        <begin position="203"/>
        <end position="220"/>
    </location>
</feature>
<evidence type="ECO:0000256" key="9">
    <source>
        <dbReference type="SAM" id="Phobius"/>
    </source>
</evidence>
<feature type="transmembrane region" description="Helical" evidence="9">
    <location>
        <begin position="141"/>
        <end position="163"/>
    </location>
</feature>
<dbReference type="SUPFAM" id="SSF103473">
    <property type="entry name" value="MFS general substrate transporter"/>
    <property type="match status" value="1"/>
</dbReference>
<comment type="subcellular location">
    <subcellularLocation>
        <location evidence="1">Cell membrane</location>
        <topology evidence="1">Multi-pass membrane protein</topology>
    </subcellularLocation>
</comment>
<dbReference type="AlphaFoldDB" id="A0AAU2VME0"/>
<dbReference type="GO" id="GO:0022857">
    <property type="term" value="F:transmembrane transporter activity"/>
    <property type="evidence" value="ECO:0007669"/>
    <property type="project" value="InterPro"/>
</dbReference>
<organism evidence="11">
    <name type="scientific">Streptomyces sp. NBC_00008</name>
    <dbReference type="NCBI Taxonomy" id="2903610"/>
    <lineage>
        <taxon>Bacteria</taxon>
        <taxon>Bacillati</taxon>
        <taxon>Actinomycetota</taxon>
        <taxon>Actinomycetes</taxon>
        <taxon>Kitasatosporales</taxon>
        <taxon>Streptomycetaceae</taxon>
        <taxon>Streptomyces</taxon>
    </lineage>
</organism>
<feature type="transmembrane region" description="Helical" evidence="9">
    <location>
        <begin position="107"/>
        <end position="129"/>
    </location>
</feature>
<keyword evidence="4 9" id="KW-0812">Transmembrane</keyword>
<evidence type="ECO:0000256" key="6">
    <source>
        <dbReference type="ARBA" id="ARBA00023136"/>
    </source>
</evidence>
<dbReference type="CDD" id="cd17321">
    <property type="entry name" value="MFS_MMR_MDR_like"/>
    <property type="match status" value="1"/>
</dbReference>
<feature type="transmembrane region" description="Helical" evidence="9">
    <location>
        <begin position="306"/>
        <end position="328"/>
    </location>
</feature>
<feature type="transmembrane region" description="Helical" evidence="9">
    <location>
        <begin position="20"/>
        <end position="42"/>
    </location>
</feature>
<dbReference type="PROSITE" id="PS50850">
    <property type="entry name" value="MFS"/>
    <property type="match status" value="1"/>
</dbReference>
<feature type="transmembrane region" description="Helical" evidence="9">
    <location>
        <begin position="83"/>
        <end position="101"/>
    </location>
</feature>
<dbReference type="Gene3D" id="1.20.1720.10">
    <property type="entry name" value="Multidrug resistance protein D"/>
    <property type="match status" value="2"/>
</dbReference>
<feature type="transmembrane region" description="Helical" evidence="9">
    <location>
        <begin position="232"/>
        <end position="249"/>
    </location>
</feature>
<feature type="transmembrane region" description="Helical" evidence="9">
    <location>
        <begin position="169"/>
        <end position="191"/>
    </location>
</feature>
<keyword evidence="7" id="KW-0046">Antibiotic resistance</keyword>
<evidence type="ECO:0000256" key="7">
    <source>
        <dbReference type="ARBA" id="ARBA00023251"/>
    </source>
</evidence>
<evidence type="ECO:0000259" key="10">
    <source>
        <dbReference type="PROSITE" id="PS50850"/>
    </source>
</evidence>
<keyword evidence="6 9" id="KW-0472">Membrane</keyword>
<gene>
    <name evidence="11" type="ORF">OG398_10450</name>
</gene>
<feature type="transmembrane region" description="Helical" evidence="9">
    <location>
        <begin position="360"/>
        <end position="386"/>
    </location>
</feature>
<sequence>MTSSPPAALAGRREWTALGVLMLPLLFVSMDVSILFYALPAIGADLEPGSTQQLWILDMYGFVLAGLLITMGALGDRIGRRKVLMAGTVVFAAASLAAALARSPEALIAARALLGVGGACLMPSTLGLVRNLFHDRGQRSRAVALWTTVMATGISLGPVVSGILLEHFWWGAVFLINLPAMALLLVLAPVLLPESRSPVKARFDVLSAVLSLAALLPVIHGIKELAKHGYRPLPALGIAVGLVLGLVFVHRQSRLAHPMVDLALLRRRAYGGSVLVNLLAMGATIGFAAFFSQYVQSVLGKSPFEAAMWSLVPSVGVIVSAPAAGALAKRLDRGYVMGGGFLVSAAGFLWLTGIRTGSPLWVTLAGSAVYAGGLVAAMTLANELALGAAPPERAGSAAAVLESGQELGGALGMALLGSLGAVVYGRDMTATAPGAPDAARETLGGAVAVAGELPSRGQDALLSAASKAFTHGLNTAAAGAAAAMVLAALVSVVLLRRAGEEEQAHAEDSAAAQRGGPAPVGEAAERGAGHRPASA</sequence>
<dbReference type="Pfam" id="PF07690">
    <property type="entry name" value="MFS_1"/>
    <property type="match status" value="1"/>
</dbReference>
<dbReference type="PANTHER" id="PTHR42718">
    <property type="entry name" value="MAJOR FACILITATOR SUPERFAMILY MULTIDRUG TRANSPORTER MFSC"/>
    <property type="match status" value="1"/>
</dbReference>
<evidence type="ECO:0000313" key="11">
    <source>
        <dbReference type="EMBL" id="WTW68654.1"/>
    </source>
</evidence>
<evidence type="ECO:0000256" key="3">
    <source>
        <dbReference type="ARBA" id="ARBA00022475"/>
    </source>
</evidence>
<keyword evidence="5 9" id="KW-1133">Transmembrane helix</keyword>
<feature type="transmembrane region" description="Helical" evidence="9">
    <location>
        <begin position="54"/>
        <end position="74"/>
    </location>
</feature>
<reference evidence="11" key="1">
    <citation type="submission" date="2022-10" db="EMBL/GenBank/DDBJ databases">
        <title>The complete genomes of actinobacterial strains from the NBC collection.</title>
        <authorList>
            <person name="Joergensen T.S."/>
            <person name="Alvarez Arevalo M."/>
            <person name="Sterndorff E.B."/>
            <person name="Faurdal D."/>
            <person name="Vuksanovic O."/>
            <person name="Mourched A.-S."/>
            <person name="Charusanti P."/>
            <person name="Shaw S."/>
            <person name="Blin K."/>
            <person name="Weber T."/>
        </authorList>
    </citation>
    <scope>NUCLEOTIDE SEQUENCE</scope>
    <source>
        <strain evidence="11">NBC_00008</strain>
    </source>
</reference>
<dbReference type="GO" id="GO:0046677">
    <property type="term" value="P:response to antibiotic"/>
    <property type="evidence" value="ECO:0007669"/>
    <property type="project" value="UniProtKB-KW"/>
</dbReference>
<evidence type="ECO:0000256" key="2">
    <source>
        <dbReference type="ARBA" id="ARBA00022448"/>
    </source>
</evidence>
<evidence type="ECO:0000256" key="4">
    <source>
        <dbReference type="ARBA" id="ARBA00022692"/>
    </source>
</evidence>
<dbReference type="PANTHER" id="PTHR42718:SF47">
    <property type="entry name" value="METHYL VIOLOGEN RESISTANCE PROTEIN SMVA"/>
    <property type="match status" value="1"/>
</dbReference>
<keyword evidence="3" id="KW-1003">Cell membrane</keyword>
<feature type="transmembrane region" description="Helical" evidence="9">
    <location>
        <begin position="476"/>
        <end position="495"/>
    </location>
</feature>
<feature type="transmembrane region" description="Helical" evidence="9">
    <location>
        <begin position="335"/>
        <end position="354"/>
    </location>
</feature>
<protein>
    <submittedName>
        <fullName evidence="11">MFS transporter</fullName>
    </submittedName>
</protein>
<feature type="region of interest" description="Disordered" evidence="8">
    <location>
        <begin position="501"/>
        <end position="535"/>
    </location>
</feature>